<dbReference type="EMBL" id="FLOB01000006">
    <property type="protein sequence ID" value="SBS33589.1"/>
    <property type="molecule type" value="Genomic_DNA"/>
</dbReference>
<dbReference type="Proteomes" id="UP000092544">
    <property type="component" value="Unassembled WGS sequence"/>
</dbReference>
<accession>A0A1A8TIR5</accession>
<proteinExistence type="predicted"/>
<organism evidence="1 2">
    <name type="scientific">Marinomonas spartinae</name>
    <dbReference type="NCBI Taxonomy" id="1792290"/>
    <lineage>
        <taxon>Bacteria</taxon>
        <taxon>Pseudomonadati</taxon>
        <taxon>Pseudomonadota</taxon>
        <taxon>Gammaproteobacteria</taxon>
        <taxon>Oceanospirillales</taxon>
        <taxon>Oceanospirillaceae</taxon>
        <taxon>Marinomonas</taxon>
    </lineage>
</organism>
<name>A0A1A8TIR5_9GAMM</name>
<evidence type="ECO:0000313" key="2">
    <source>
        <dbReference type="Proteomes" id="UP000092544"/>
    </source>
</evidence>
<evidence type="ECO:0000313" key="1">
    <source>
        <dbReference type="EMBL" id="SBS33589.1"/>
    </source>
</evidence>
<sequence length="46" mass="5191">MTGSIYFKNNKALFGNVKNTLYLTLSTKSRINCQLYNSSLSDSPTR</sequence>
<protein>
    <submittedName>
        <fullName evidence="1">Uncharacterized protein</fullName>
    </submittedName>
</protein>
<gene>
    <name evidence="1" type="ORF">MSP8886_02806</name>
</gene>
<reference evidence="1 2" key="1">
    <citation type="submission" date="2016-06" db="EMBL/GenBank/DDBJ databases">
        <authorList>
            <person name="Kjaerup R.B."/>
            <person name="Dalgaard T.S."/>
            <person name="Juul-Madsen H.R."/>
        </authorList>
    </citation>
    <scope>NUCLEOTIDE SEQUENCE [LARGE SCALE GENOMIC DNA]</scope>
    <source>
        <strain evidence="1 2">CECT 8886</strain>
    </source>
</reference>
<dbReference type="AlphaFoldDB" id="A0A1A8TIR5"/>
<keyword evidence="2" id="KW-1185">Reference proteome</keyword>